<sequence>MATIGVALFGIGRVGQIHLGNLVANSDVTVRWLVDVEASREKALELCSLYKLEGNTRFATADNYEEEVFSDASTHAVVICTPTRFHEEAIKRAVKAGKDVFCEKPLSFTSDVVKSCYAEAQKHGRILFCAFNRRFDPDHVRVRDKLNSGQLGTPRVVHYNARDPKMPASYIKSSGGIFCDACIHWLDYIPWLVGERPCSVVATGGRTSEAKDDYELADDVDSTLITLQFPSGAHAVLEMTRELPIDLGWCTYVRIEVVGTKDTYFAHKVGMDTLSTVAMDGTGEETKSKLNFWSSYKLEMDCFVRVLQGKIIVGV</sequence>
<evidence type="ECO:0000256" key="2">
    <source>
        <dbReference type="ARBA" id="ARBA00023002"/>
    </source>
</evidence>
<dbReference type="InterPro" id="IPR036291">
    <property type="entry name" value="NAD(P)-bd_dom_sf"/>
</dbReference>
<dbReference type="Pfam" id="PF22725">
    <property type="entry name" value="GFO_IDH_MocA_C3"/>
    <property type="match status" value="1"/>
</dbReference>
<dbReference type="AlphaFoldDB" id="A0ABD0JDB6"/>
<dbReference type="SUPFAM" id="SSF51735">
    <property type="entry name" value="NAD(P)-binding Rossmann-fold domains"/>
    <property type="match status" value="1"/>
</dbReference>
<dbReference type="Gene3D" id="3.30.360.10">
    <property type="entry name" value="Dihydrodipicolinate Reductase, domain 2"/>
    <property type="match status" value="1"/>
</dbReference>
<dbReference type="InterPro" id="IPR000683">
    <property type="entry name" value="Gfo/Idh/MocA-like_OxRdtase_N"/>
</dbReference>
<reference evidence="5 6" key="1">
    <citation type="journal article" date="2023" name="Sci. Data">
        <title>Genome assembly of the Korean intertidal mud-creeper Batillaria attramentaria.</title>
        <authorList>
            <person name="Patra A.K."/>
            <person name="Ho P.T."/>
            <person name="Jun S."/>
            <person name="Lee S.J."/>
            <person name="Kim Y."/>
            <person name="Won Y.J."/>
        </authorList>
    </citation>
    <scope>NUCLEOTIDE SEQUENCE [LARGE SCALE GENOMIC DNA]</scope>
    <source>
        <strain evidence="5">Wonlab-2016</strain>
    </source>
</reference>
<dbReference type="InterPro" id="IPR055170">
    <property type="entry name" value="GFO_IDH_MocA-like_dom"/>
</dbReference>
<protein>
    <submittedName>
        <fullName evidence="5">Uncharacterized protein</fullName>
    </submittedName>
</protein>
<evidence type="ECO:0000259" key="4">
    <source>
        <dbReference type="Pfam" id="PF22725"/>
    </source>
</evidence>
<dbReference type="SUPFAM" id="SSF55347">
    <property type="entry name" value="Glyceraldehyde-3-phosphate dehydrogenase-like, C-terminal domain"/>
    <property type="match status" value="1"/>
</dbReference>
<dbReference type="GO" id="GO:0016491">
    <property type="term" value="F:oxidoreductase activity"/>
    <property type="evidence" value="ECO:0007669"/>
    <property type="project" value="UniProtKB-KW"/>
</dbReference>
<feature type="domain" description="Gfo/Idh/MocA-like oxidoreductase N-terminal" evidence="3">
    <location>
        <begin position="5"/>
        <end position="130"/>
    </location>
</feature>
<gene>
    <name evidence="5" type="ORF">BaRGS_00035856</name>
</gene>
<keyword evidence="2" id="KW-0560">Oxidoreductase</keyword>
<feature type="domain" description="GFO/IDH/MocA-like oxidoreductase" evidence="4">
    <location>
        <begin position="140"/>
        <end position="263"/>
    </location>
</feature>
<evidence type="ECO:0000259" key="3">
    <source>
        <dbReference type="Pfam" id="PF01408"/>
    </source>
</evidence>
<dbReference type="Pfam" id="PF01408">
    <property type="entry name" value="GFO_IDH_MocA"/>
    <property type="match status" value="1"/>
</dbReference>
<dbReference type="PANTHER" id="PTHR42840">
    <property type="entry name" value="NAD(P)-BINDING ROSSMANN-FOLD SUPERFAMILY PROTEIN-RELATED"/>
    <property type="match status" value="1"/>
</dbReference>
<proteinExistence type="inferred from homology"/>
<dbReference type="Gene3D" id="3.40.50.720">
    <property type="entry name" value="NAD(P)-binding Rossmann-like Domain"/>
    <property type="match status" value="1"/>
</dbReference>
<dbReference type="Proteomes" id="UP001519460">
    <property type="component" value="Unassembled WGS sequence"/>
</dbReference>
<comment type="caution">
    <text evidence="5">The sequence shown here is derived from an EMBL/GenBank/DDBJ whole genome shotgun (WGS) entry which is preliminary data.</text>
</comment>
<comment type="similarity">
    <text evidence="1">Belongs to the Gfo/Idh/MocA family.</text>
</comment>
<accession>A0ABD0JDB6</accession>
<evidence type="ECO:0000313" key="5">
    <source>
        <dbReference type="EMBL" id="KAK7471517.1"/>
    </source>
</evidence>
<evidence type="ECO:0000256" key="1">
    <source>
        <dbReference type="ARBA" id="ARBA00010928"/>
    </source>
</evidence>
<dbReference type="EMBL" id="JACVVK020000490">
    <property type="protein sequence ID" value="KAK7471517.1"/>
    <property type="molecule type" value="Genomic_DNA"/>
</dbReference>
<dbReference type="PANTHER" id="PTHR42840:SF3">
    <property type="entry name" value="BINDING ROSSMANN FOLD OXIDOREDUCTASE, PUTATIVE (AFU_ORTHOLOGUE AFUA_2G10240)-RELATED"/>
    <property type="match status" value="1"/>
</dbReference>
<evidence type="ECO:0000313" key="6">
    <source>
        <dbReference type="Proteomes" id="UP001519460"/>
    </source>
</evidence>
<name>A0ABD0JDB6_9CAEN</name>
<organism evidence="5 6">
    <name type="scientific">Batillaria attramentaria</name>
    <dbReference type="NCBI Taxonomy" id="370345"/>
    <lineage>
        <taxon>Eukaryota</taxon>
        <taxon>Metazoa</taxon>
        <taxon>Spiralia</taxon>
        <taxon>Lophotrochozoa</taxon>
        <taxon>Mollusca</taxon>
        <taxon>Gastropoda</taxon>
        <taxon>Caenogastropoda</taxon>
        <taxon>Sorbeoconcha</taxon>
        <taxon>Cerithioidea</taxon>
        <taxon>Batillariidae</taxon>
        <taxon>Batillaria</taxon>
    </lineage>
</organism>
<keyword evidence="6" id="KW-1185">Reference proteome</keyword>